<sequence length="153" mass="17203">MSETVVDSNHPLALAIKRNSIEDVKRLINDGADVNLFFYSKTLIKTDGETHEGNYNENVNTPLTLAIKKNKIKISKCLIENGANVNAIATHKKHVWGSCYTESYNPLILAFKQKSIELVKFLIEHGANYKEDFSGQYPLILAIEKGMTDIAKY</sequence>
<evidence type="ECO:0000256" key="2">
    <source>
        <dbReference type="ARBA" id="ARBA00023043"/>
    </source>
</evidence>
<dbReference type="VEuPathDB" id="TrichDB:TVAG_465240"/>
<dbReference type="Proteomes" id="UP000001542">
    <property type="component" value="Unassembled WGS sequence"/>
</dbReference>
<dbReference type="RefSeq" id="XP_001581331.1">
    <property type="nucleotide sequence ID" value="XM_001581281.1"/>
</dbReference>
<evidence type="ECO:0000313" key="5">
    <source>
        <dbReference type="Proteomes" id="UP000001542"/>
    </source>
</evidence>
<dbReference type="PROSITE" id="PS50088">
    <property type="entry name" value="ANK_REPEAT"/>
    <property type="match status" value="3"/>
</dbReference>
<feature type="repeat" description="ANK" evidence="3">
    <location>
        <begin position="102"/>
        <end position="128"/>
    </location>
</feature>
<dbReference type="SMART" id="SM00248">
    <property type="entry name" value="ANK"/>
    <property type="match status" value="3"/>
</dbReference>
<dbReference type="InterPro" id="IPR002110">
    <property type="entry name" value="Ankyrin_rpt"/>
</dbReference>
<dbReference type="EMBL" id="DS113199">
    <property type="protein sequence ID" value="EAY20345.1"/>
    <property type="molecule type" value="Genomic_DNA"/>
</dbReference>
<protein>
    <submittedName>
        <fullName evidence="4">Ankyrin repeat protein, putative</fullName>
    </submittedName>
</protein>
<reference evidence="4" key="2">
    <citation type="journal article" date="2007" name="Science">
        <title>Draft genome sequence of the sexually transmitted pathogen Trichomonas vaginalis.</title>
        <authorList>
            <person name="Carlton J.M."/>
            <person name="Hirt R.P."/>
            <person name="Silva J.C."/>
            <person name="Delcher A.L."/>
            <person name="Schatz M."/>
            <person name="Zhao Q."/>
            <person name="Wortman J.R."/>
            <person name="Bidwell S.L."/>
            <person name="Alsmark U.C.M."/>
            <person name="Besteiro S."/>
            <person name="Sicheritz-Ponten T."/>
            <person name="Noel C.J."/>
            <person name="Dacks J.B."/>
            <person name="Foster P.G."/>
            <person name="Simillion C."/>
            <person name="Van de Peer Y."/>
            <person name="Miranda-Saavedra D."/>
            <person name="Barton G.J."/>
            <person name="Westrop G.D."/>
            <person name="Mueller S."/>
            <person name="Dessi D."/>
            <person name="Fiori P.L."/>
            <person name="Ren Q."/>
            <person name="Paulsen I."/>
            <person name="Zhang H."/>
            <person name="Bastida-Corcuera F.D."/>
            <person name="Simoes-Barbosa A."/>
            <person name="Brown M.T."/>
            <person name="Hayes R.D."/>
            <person name="Mukherjee M."/>
            <person name="Okumura C.Y."/>
            <person name="Schneider R."/>
            <person name="Smith A.J."/>
            <person name="Vanacova S."/>
            <person name="Villalvazo M."/>
            <person name="Haas B.J."/>
            <person name="Pertea M."/>
            <person name="Feldblyum T.V."/>
            <person name="Utterback T.R."/>
            <person name="Shu C.L."/>
            <person name="Osoegawa K."/>
            <person name="de Jong P.J."/>
            <person name="Hrdy I."/>
            <person name="Horvathova L."/>
            <person name="Zubacova Z."/>
            <person name="Dolezal P."/>
            <person name="Malik S.B."/>
            <person name="Logsdon J.M. Jr."/>
            <person name="Henze K."/>
            <person name="Gupta A."/>
            <person name="Wang C.C."/>
            <person name="Dunne R.L."/>
            <person name="Upcroft J.A."/>
            <person name="Upcroft P."/>
            <person name="White O."/>
            <person name="Salzberg S.L."/>
            <person name="Tang P."/>
            <person name="Chiu C.-H."/>
            <person name="Lee Y.-S."/>
            <person name="Embley T.M."/>
            <person name="Coombs G.H."/>
            <person name="Mottram J.C."/>
            <person name="Tachezy J."/>
            <person name="Fraser-Liggett C.M."/>
            <person name="Johnson P.J."/>
        </authorList>
    </citation>
    <scope>NUCLEOTIDE SEQUENCE [LARGE SCALE GENOMIC DNA]</scope>
    <source>
        <strain evidence="4">G3</strain>
    </source>
</reference>
<dbReference type="VEuPathDB" id="TrichDB:TVAGG3_0341360"/>
<dbReference type="SUPFAM" id="SSF48403">
    <property type="entry name" value="Ankyrin repeat"/>
    <property type="match status" value="1"/>
</dbReference>
<keyword evidence="2 3" id="KW-0040">ANK repeat</keyword>
<gene>
    <name evidence="4" type="ORF">TVAG_193210</name>
</gene>
<dbReference type="PROSITE" id="PS50297">
    <property type="entry name" value="ANK_REP_REGION"/>
    <property type="match status" value="3"/>
</dbReference>
<evidence type="ECO:0000256" key="3">
    <source>
        <dbReference type="PROSITE-ProRule" id="PRU00023"/>
    </source>
</evidence>
<dbReference type="InterPro" id="IPR036770">
    <property type="entry name" value="Ankyrin_rpt-contain_sf"/>
</dbReference>
<dbReference type="AlphaFoldDB" id="A2DH35"/>
<evidence type="ECO:0000256" key="1">
    <source>
        <dbReference type="ARBA" id="ARBA00022737"/>
    </source>
</evidence>
<reference evidence="4" key="1">
    <citation type="submission" date="2006-10" db="EMBL/GenBank/DDBJ databases">
        <authorList>
            <person name="Amadeo P."/>
            <person name="Zhao Q."/>
            <person name="Wortman J."/>
            <person name="Fraser-Liggett C."/>
            <person name="Carlton J."/>
        </authorList>
    </citation>
    <scope>NUCLEOTIDE SEQUENCE</scope>
    <source>
        <strain evidence="4">G3</strain>
    </source>
</reference>
<feature type="repeat" description="ANK" evidence="3">
    <location>
        <begin position="7"/>
        <end position="35"/>
    </location>
</feature>
<dbReference type="InParanoid" id="A2DH35"/>
<organism evidence="4 5">
    <name type="scientific">Trichomonas vaginalis (strain ATCC PRA-98 / G3)</name>
    <dbReference type="NCBI Taxonomy" id="412133"/>
    <lineage>
        <taxon>Eukaryota</taxon>
        <taxon>Metamonada</taxon>
        <taxon>Parabasalia</taxon>
        <taxon>Trichomonadida</taxon>
        <taxon>Trichomonadidae</taxon>
        <taxon>Trichomonas</taxon>
    </lineage>
</organism>
<dbReference type="Gene3D" id="1.25.40.20">
    <property type="entry name" value="Ankyrin repeat-containing domain"/>
    <property type="match status" value="1"/>
</dbReference>
<dbReference type="PANTHER" id="PTHR24171">
    <property type="entry name" value="ANKYRIN REPEAT DOMAIN-CONTAINING PROTEIN 39-RELATED"/>
    <property type="match status" value="1"/>
</dbReference>
<dbReference type="Pfam" id="PF00023">
    <property type="entry name" value="Ank"/>
    <property type="match status" value="2"/>
</dbReference>
<dbReference type="Pfam" id="PF12796">
    <property type="entry name" value="Ank_2"/>
    <property type="match status" value="1"/>
</dbReference>
<dbReference type="KEGG" id="tva:5465882"/>
<feature type="repeat" description="ANK" evidence="3">
    <location>
        <begin position="58"/>
        <end position="90"/>
    </location>
</feature>
<name>A2DH35_TRIV3</name>
<dbReference type="OrthoDB" id="194358at2759"/>
<dbReference type="STRING" id="5722.A2DH35"/>
<evidence type="ECO:0000313" key="4">
    <source>
        <dbReference type="EMBL" id="EAY20345.1"/>
    </source>
</evidence>
<keyword evidence="1" id="KW-0677">Repeat</keyword>
<accession>A2DH35</accession>
<proteinExistence type="predicted"/>
<keyword evidence="5" id="KW-1185">Reference proteome</keyword>